<protein>
    <submittedName>
        <fullName evidence="1">Uncharacterized protein</fullName>
    </submittedName>
</protein>
<sequence length="96" mass="11234">MCCIMSRLPQLNLRRNSHPEVSSATPCMRFEHTTILLRKGFHLGAQNVCAWPRYFDMLKQQKLFQLDLPDCLPLTRLEGRKGYKEKGASIWRLQSK</sequence>
<evidence type="ECO:0000313" key="1">
    <source>
        <dbReference type="EMBL" id="KAF5831073.1"/>
    </source>
</evidence>
<gene>
    <name evidence="1" type="ORF">DUNSADRAFT_13629</name>
</gene>
<comment type="caution">
    <text evidence="1">The sequence shown here is derived from an EMBL/GenBank/DDBJ whole genome shotgun (WGS) entry which is preliminary data.</text>
</comment>
<reference evidence="1" key="1">
    <citation type="submission" date="2017-08" db="EMBL/GenBank/DDBJ databases">
        <authorList>
            <person name="Polle J.E."/>
            <person name="Barry K."/>
            <person name="Cushman J."/>
            <person name="Schmutz J."/>
            <person name="Tran D."/>
            <person name="Hathwaick L.T."/>
            <person name="Yim W.C."/>
            <person name="Jenkins J."/>
            <person name="Mckie-Krisberg Z.M."/>
            <person name="Prochnik S."/>
            <person name="Lindquist E."/>
            <person name="Dockter R.B."/>
            <person name="Adam C."/>
            <person name="Molina H."/>
            <person name="Bunkerborg J."/>
            <person name="Jin E."/>
            <person name="Buchheim M."/>
            <person name="Magnuson J."/>
        </authorList>
    </citation>
    <scope>NUCLEOTIDE SEQUENCE</scope>
    <source>
        <strain evidence="1">CCAP 19/18</strain>
    </source>
</reference>
<organism evidence="1 2">
    <name type="scientific">Dunaliella salina</name>
    <name type="common">Green alga</name>
    <name type="synonym">Protococcus salinus</name>
    <dbReference type="NCBI Taxonomy" id="3046"/>
    <lineage>
        <taxon>Eukaryota</taxon>
        <taxon>Viridiplantae</taxon>
        <taxon>Chlorophyta</taxon>
        <taxon>core chlorophytes</taxon>
        <taxon>Chlorophyceae</taxon>
        <taxon>CS clade</taxon>
        <taxon>Chlamydomonadales</taxon>
        <taxon>Dunaliellaceae</taxon>
        <taxon>Dunaliella</taxon>
    </lineage>
</organism>
<evidence type="ECO:0000313" key="2">
    <source>
        <dbReference type="Proteomes" id="UP000815325"/>
    </source>
</evidence>
<dbReference type="Proteomes" id="UP000815325">
    <property type="component" value="Unassembled WGS sequence"/>
</dbReference>
<proteinExistence type="predicted"/>
<dbReference type="EMBL" id="MU069979">
    <property type="protein sequence ID" value="KAF5831073.1"/>
    <property type="molecule type" value="Genomic_DNA"/>
</dbReference>
<accession>A0ABQ7G8Y8</accession>
<name>A0ABQ7G8Y8_DUNSA</name>
<keyword evidence="2" id="KW-1185">Reference proteome</keyword>